<reference evidence="2" key="1">
    <citation type="submission" date="2018-04" db="EMBL/GenBank/DDBJ databases">
        <authorList>
            <person name="Go L.Y."/>
            <person name="Mitchell J.A."/>
        </authorList>
    </citation>
    <scope>NUCLEOTIDE SEQUENCE [LARGE SCALE GENOMIC DNA]</scope>
</reference>
<dbReference type="KEGG" id="vg:54992520"/>
<gene>
    <name evidence="1" type="primary">53</name>
    <name evidence="1" type="ORF">PBI_HENDRIX_53</name>
</gene>
<name>A0A2U8UU78_9CAUD</name>
<accession>A0A2U8UU78</accession>
<organism evidence="1 2">
    <name type="scientific">Microbacterium phage Hendrix</name>
    <dbReference type="NCBI Taxonomy" id="2182341"/>
    <lineage>
        <taxon>Viruses</taxon>
        <taxon>Duplodnaviria</taxon>
        <taxon>Heunggongvirae</taxon>
        <taxon>Uroviricota</taxon>
        <taxon>Caudoviricetes</taxon>
        <taxon>Rogerhendrixvirus</taxon>
        <taxon>Rogerhendrixvirus hendrix</taxon>
    </lineage>
</organism>
<sequence>MSAFGAAAEKPAQPQLSDNEVMAATHAEMERGEISTSVPMNDEFLIIEDTFVQVALRSEVQDALQKWMRSHADELDEVLKPFGLSQQDVLMPTFERPVRNGEMSQGRFGADRHRRFV</sequence>
<dbReference type="EMBL" id="MH183162">
    <property type="protein sequence ID" value="AWN07724.1"/>
    <property type="molecule type" value="Genomic_DNA"/>
</dbReference>
<proteinExistence type="predicted"/>
<keyword evidence="2" id="KW-1185">Reference proteome</keyword>
<dbReference type="Proteomes" id="UP000247284">
    <property type="component" value="Segment"/>
</dbReference>
<evidence type="ECO:0000313" key="1">
    <source>
        <dbReference type="EMBL" id="AWN07724.1"/>
    </source>
</evidence>
<evidence type="ECO:0000313" key="2">
    <source>
        <dbReference type="Proteomes" id="UP000247284"/>
    </source>
</evidence>
<protein>
    <submittedName>
        <fullName evidence="1">Uncharacterized protein</fullName>
    </submittedName>
</protein>
<dbReference type="RefSeq" id="YP_009801991.1">
    <property type="nucleotide sequence ID" value="NC_047977.1"/>
</dbReference>
<dbReference type="GeneID" id="54992520"/>